<protein>
    <recommendedName>
        <fullName evidence="4 9">N-(5'-phosphoribosyl)anthranilate isomerase</fullName>
        <shortName evidence="9">PRAI</shortName>
        <ecNumber evidence="3 9">5.3.1.24</ecNumber>
    </recommendedName>
</protein>
<dbReference type="PANTHER" id="PTHR42894:SF1">
    <property type="entry name" value="N-(5'-PHOSPHORIBOSYL)ANTHRANILATE ISOMERASE"/>
    <property type="match status" value="1"/>
</dbReference>
<evidence type="ECO:0000313" key="11">
    <source>
        <dbReference type="EMBL" id="PRW86574.1"/>
    </source>
</evidence>
<evidence type="ECO:0000256" key="8">
    <source>
        <dbReference type="ARBA" id="ARBA00023235"/>
    </source>
</evidence>
<evidence type="ECO:0000256" key="6">
    <source>
        <dbReference type="ARBA" id="ARBA00022822"/>
    </source>
</evidence>
<keyword evidence="5 9" id="KW-0028">Amino-acid biosynthesis</keyword>
<evidence type="ECO:0000259" key="10">
    <source>
        <dbReference type="Pfam" id="PF00697"/>
    </source>
</evidence>
<dbReference type="GO" id="GO:0000162">
    <property type="term" value="P:L-tryptophan biosynthetic process"/>
    <property type="evidence" value="ECO:0007669"/>
    <property type="project" value="UniProtKB-UniRule"/>
</dbReference>
<evidence type="ECO:0000256" key="9">
    <source>
        <dbReference type="HAMAP-Rule" id="MF_00135"/>
    </source>
</evidence>
<comment type="catalytic activity">
    <reaction evidence="1 9">
        <text>N-(5-phospho-beta-D-ribosyl)anthranilate = 1-(2-carboxyphenylamino)-1-deoxy-D-ribulose 5-phosphate</text>
        <dbReference type="Rhea" id="RHEA:21540"/>
        <dbReference type="ChEBI" id="CHEBI:18277"/>
        <dbReference type="ChEBI" id="CHEBI:58613"/>
        <dbReference type="EC" id="5.3.1.24"/>
    </reaction>
</comment>
<evidence type="ECO:0000313" key="12">
    <source>
        <dbReference type="Proteomes" id="UP000239731"/>
    </source>
</evidence>
<name>A0A2T0HTZ6_PSEFL</name>
<dbReference type="InterPro" id="IPR044643">
    <property type="entry name" value="TrpF_fam"/>
</dbReference>
<dbReference type="PANTHER" id="PTHR42894">
    <property type="entry name" value="N-(5'-PHOSPHORIBOSYL)ANTHRANILATE ISOMERASE"/>
    <property type="match status" value="1"/>
</dbReference>
<evidence type="ECO:0000256" key="5">
    <source>
        <dbReference type="ARBA" id="ARBA00022605"/>
    </source>
</evidence>
<reference evidence="11 12" key="1">
    <citation type="submission" date="2018-03" db="EMBL/GenBank/DDBJ databases">
        <title>Blue discolouration in mozzarella cheese caused by Pseudomonas fluorescens.</title>
        <authorList>
            <person name="Chiesa F."/>
            <person name="Dalmasso A."/>
            <person name="Lomonaco S."/>
        </authorList>
    </citation>
    <scope>NUCLEOTIDE SEQUENCE [LARGE SCALE GENOMIC DNA]</scope>
    <source>
        <strain evidence="11 12">11293</strain>
    </source>
</reference>
<comment type="pathway">
    <text evidence="2 9">Amino-acid biosynthesis; L-tryptophan biosynthesis; L-tryptophan from chorismate: step 3/5.</text>
</comment>
<dbReference type="UniPathway" id="UPA00035">
    <property type="reaction ID" value="UER00042"/>
</dbReference>
<dbReference type="EC" id="5.3.1.24" evidence="3 9"/>
<dbReference type="CDD" id="cd00405">
    <property type="entry name" value="PRAI"/>
    <property type="match status" value="1"/>
</dbReference>
<dbReference type="AlphaFoldDB" id="A0A2T0HTZ6"/>
<accession>A0A2T0HTZ6</accession>
<gene>
    <name evidence="9" type="primary">trpF</name>
    <name evidence="11" type="ORF">C7A10_24630</name>
</gene>
<dbReference type="Proteomes" id="UP000239731">
    <property type="component" value="Unassembled WGS sequence"/>
</dbReference>
<dbReference type="HAMAP" id="MF_00135">
    <property type="entry name" value="PRAI"/>
    <property type="match status" value="1"/>
</dbReference>
<dbReference type="InterPro" id="IPR011060">
    <property type="entry name" value="RibuloseP-bd_barrel"/>
</dbReference>
<evidence type="ECO:0000256" key="4">
    <source>
        <dbReference type="ARBA" id="ARBA00022272"/>
    </source>
</evidence>
<evidence type="ECO:0000256" key="3">
    <source>
        <dbReference type="ARBA" id="ARBA00012572"/>
    </source>
</evidence>
<dbReference type="GO" id="GO:0004640">
    <property type="term" value="F:phosphoribosylanthranilate isomerase activity"/>
    <property type="evidence" value="ECO:0007669"/>
    <property type="project" value="UniProtKB-UniRule"/>
</dbReference>
<keyword evidence="6 9" id="KW-0822">Tryptophan biosynthesis</keyword>
<evidence type="ECO:0000256" key="2">
    <source>
        <dbReference type="ARBA" id="ARBA00004664"/>
    </source>
</evidence>
<comment type="similarity">
    <text evidence="9">Belongs to the TrpF family.</text>
</comment>
<dbReference type="EMBL" id="PVUH01000020">
    <property type="protein sequence ID" value="PRW86574.1"/>
    <property type="molecule type" value="Genomic_DNA"/>
</dbReference>
<dbReference type="SUPFAM" id="SSF51366">
    <property type="entry name" value="Ribulose-phoshate binding barrel"/>
    <property type="match status" value="1"/>
</dbReference>
<evidence type="ECO:0000256" key="1">
    <source>
        <dbReference type="ARBA" id="ARBA00001164"/>
    </source>
</evidence>
<proteinExistence type="inferred from homology"/>
<dbReference type="InterPro" id="IPR001240">
    <property type="entry name" value="PRAI_dom"/>
</dbReference>
<keyword evidence="7 9" id="KW-0057">Aromatic amino acid biosynthesis</keyword>
<dbReference type="Pfam" id="PF00697">
    <property type="entry name" value="PRAI"/>
    <property type="match status" value="1"/>
</dbReference>
<sequence>MTSTRLPSKLNVTWRVSRTECVIMPVPRGLIKVCGVRSLEDVQACVEAGADMIGLVMVPGSKRQLLEHQALVLRERIAGDAQVVGVFMDQPWDEVRRLSEVLALDHVQLHGSESGQQWEQLGRCTIRRIKPACYHVGCQEPTILPLVDAGAGDGVALDWPPGVSYPDALIAGGLTVNSVGALIRQLKPLGVDVSSGVEAQPGIKSARLIHEFCASARAAFQQI</sequence>
<evidence type="ECO:0000256" key="7">
    <source>
        <dbReference type="ARBA" id="ARBA00023141"/>
    </source>
</evidence>
<keyword evidence="8 9" id="KW-0413">Isomerase</keyword>
<organism evidence="11 12">
    <name type="scientific">Pseudomonas fluorescens</name>
    <dbReference type="NCBI Taxonomy" id="294"/>
    <lineage>
        <taxon>Bacteria</taxon>
        <taxon>Pseudomonadati</taxon>
        <taxon>Pseudomonadota</taxon>
        <taxon>Gammaproteobacteria</taxon>
        <taxon>Pseudomonadales</taxon>
        <taxon>Pseudomonadaceae</taxon>
        <taxon>Pseudomonas</taxon>
    </lineage>
</organism>
<dbReference type="InterPro" id="IPR013785">
    <property type="entry name" value="Aldolase_TIM"/>
</dbReference>
<feature type="domain" description="N-(5'phosphoribosyl) anthranilate isomerase (PRAI)" evidence="10">
    <location>
        <begin position="32"/>
        <end position="213"/>
    </location>
</feature>
<dbReference type="Gene3D" id="3.20.20.70">
    <property type="entry name" value="Aldolase class I"/>
    <property type="match status" value="1"/>
</dbReference>
<comment type="caution">
    <text evidence="11">The sequence shown here is derived from an EMBL/GenBank/DDBJ whole genome shotgun (WGS) entry which is preliminary data.</text>
</comment>